<feature type="transmembrane region" description="Helical" evidence="1">
    <location>
        <begin position="138"/>
        <end position="163"/>
    </location>
</feature>
<keyword evidence="1" id="KW-1133">Transmembrane helix</keyword>
<gene>
    <name evidence="2" type="ORF">JOE21_001450</name>
</gene>
<comment type="caution">
    <text evidence="2">The sequence shown here is derived from an EMBL/GenBank/DDBJ whole genome shotgun (WGS) entry which is preliminary data.</text>
</comment>
<dbReference type="Proteomes" id="UP001185012">
    <property type="component" value="Unassembled WGS sequence"/>
</dbReference>
<keyword evidence="3" id="KW-1185">Reference proteome</keyword>
<proteinExistence type="predicted"/>
<reference evidence="2 3" key="1">
    <citation type="submission" date="2023-07" db="EMBL/GenBank/DDBJ databases">
        <title>Genomic Encyclopedia of Type Strains, Phase IV (KMG-IV): sequencing the most valuable type-strain genomes for metagenomic binning, comparative biology and taxonomic classification.</title>
        <authorList>
            <person name="Goeker M."/>
        </authorList>
    </citation>
    <scope>NUCLEOTIDE SEQUENCE [LARGE SCALE GENOMIC DNA]</scope>
    <source>
        <strain evidence="2 3">DSM 45903</strain>
    </source>
</reference>
<protein>
    <submittedName>
        <fullName evidence="2">Phage-related protein</fullName>
    </submittedName>
</protein>
<evidence type="ECO:0000256" key="1">
    <source>
        <dbReference type="SAM" id="Phobius"/>
    </source>
</evidence>
<dbReference type="PANTHER" id="PTHR37813">
    <property type="entry name" value="FELS-2 PROPHAGE PROTEIN"/>
    <property type="match status" value="1"/>
</dbReference>
<name>A0ABU1IKZ0_9BACL</name>
<organism evidence="2 3">
    <name type="scientific">Desmospora profundinema</name>
    <dbReference type="NCBI Taxonomy" id="1571184"/>
    <lineage>
        <taxon>Bacteria</taxon>
        <taxon>Bacillati</taxon>
        <taxon>Bacillota</taxon>
        <taxon>Bacilli</taxon>
        <taxon>Bacillales</taxon>
        <taxon>Thermoactinomycetaceae</taxon>
        <taxon>Desmospora</taxon>
    </lineage>
</organism>
<dbReference type="RefSeq" id="WP_309864166.1">
    <property type="nucleotide sequence ID" value="NZ_JAVDQG010000003.1"/>
</dbReference>
<feature type="transmembrane region" description="Helical" evidence="1">
    <location>
        <begin position="241"/>
        <end position="260"/>
    </location>
</feature>
<dbReference type="EMBL" id="JAVDQG010000003">
    <property type="protein sequence ID" value="MDR6225452.1"/>
    <property type="molecule type" value="Genomic_DNA"/>
</dbReference>
<dbReference type="PANTHER" id="PTHR37813:SF1">
    <property type="entry name" value="FELS-2 PROPHAGE PROTEIN"/>
    <property type="match status" value="1"/>
</dbReference>
<evidence type="ECO:0000313" key="2">
    <source>
        <dbReference type="EMBL" id="MDR6225452.1"/>
    </source>
</evidence>
<feature type="transmembrane region" description="Helical" evidence="1">
    <location>
        <begin position="102"/>
        <end position="132"/>
    </location>
</feature>
<accession>A0ABU1IKZ0</accession>
<keyword evidence="1" id="KW-0472">Membrane</keyword>
<sequence length="464" mass="49580">MTASNEVEFNKKIKGLSEAMDKVNSQLKAAATSVGGTITVVLGLSVAASPEVNEAFGQLQESLNLAKENIGEALAPAILTVINVVKDFVDAFNQLPAPIQTFLVFAGTFMIVLLGLLPVIASLASAFVALAVAEWSALAPVLAIVAAIVAILAIFALLGYALIQAYNRFSWFREVVDTVWLAIKEAFNTALTFIQGIVQSVMTAVTEFFQSQLQRIQAFWQENGELIMAAVRRVWGWIQPFISVVMAAIAGTIRMAWMLIQAVTMFVWNGIKGFISTALTAIMGIVKAVAQLITGDWRGALNTLRTATGNVLKGIVNTFNNMLGGLPAKAVTWGKNLIKGFIDGIKGMLGKLSGVVGDVVGVVGDFLGFSSPTKRGPGRTSHRWAPNFMEMFTAGIQAGVPDVRTAATDVASTLAIVGQNEAGSTPPSIRQPMEIHISLDGEKIMPTVRRELTLDLQASMGRVR</sequence>
<evidence type="ECO:0000313" key="3">
    <source>
        <dbReference type="Proteomes" id="UP001185012"/>
    </source>
</evidence>
<keyword evidence="1" id="KW-0812">Transmembrane</keyword>
<feature type="transmembrane region" description="Helical" evidence="1">
    <location>
        <begin position="266"/>
        <end position="290"/>
    </location>
</feature>